<feature type="binding site" evidence="6">
    <location>
        <position position="343"/>
    </location>
    <ligand>
        <name>5-methoxybenzimidazolylcob(I)amide</name>
        <dbReference type="ChEBI" id="CHEBI:157765"/>
    </ligand>
</feature>
<evidence type="ECO:0000256" key="7">
    <source>
        <dbReference type="PIRSR" id="PIRSR000376-2"/>
    </source>
</evidence>
<keyword evidence="2 7" id="KW-0479">Metal-binding</keyword>
<comment type="caution">
    <text evidence="9">The sequence shown here is derived from an EMBL/GenBank/DDBJ whole genome shotgun (WGS) entry which is preliminary data.</text>
</comment>
<dbReference type="InterPro" id="IPR007202">
    <property type="entry name" value="4Fe-4S_dom"/>
</dbReference>
<dbReference type="GO" id="GO:0051539">
    <property type="term" value="F:4 iron, 4 sulfur cluster binding"/>
    <property type="evidence" value="ECO:0007669"/>
    <property type="project" value="UniProtKB-KW"/>
</dbReference>
<dbReference type="AlphaFoldDB" id="C0GF46"/>
<evidence type="ECO:0000256" key="6">
    <source>
        <dbReference type="PIRSR" id="PIRSR000376-1"/>
    </source>
</evidence>
<dbReference type="Proteomes" id="UP000006443">
    <property type="component" value="Unassembled WGS sequence"/>
</dbReference>
<dbReference type="PANTHER" id="PTHR36214">
    <property type="match status" value="1"/>
</dbReference>
<feature type="binding site" evidence="7">
    <location>
        <position position="25"/>
    </location>
    <ligand>
        <name>[4Fe-4S] cluster</name>
        <dbReference type="ChEBI" id="CHEBI:49883"/>
    </ligand>
</feature>
<feature type="binding site" evidence="6">
    <location>
        <position position="430"/>
    </location>
    <ligand>
        <name>5-methoxybenzimidazolylcob(I)amide</name>
        <dbReference type="ChEBI" id="CHEBI:157765"/>
    </ligand>
</feature>
<evidence type="ECO:0000313" key="10">
    <source>
        <dbReference type="Proteomes" id="UP000006443"/>
    </source>
</evidence>
<dbReference type="Pfam" id="PF03599">
    <property type="entry name" value="CdhD"/>
    <property type="match status" value="1"/>
</dbReference>
<dbReference type="InterPro" id="IPR016041">
    <property type="entry name" value="Ac-CoA_synth_d_su_TIM-brl"/>
</dbReference>
<proteinExistence type="predicted"/>
<dbReference type="PANTHER" id="PTHR36214:SF3">
    <property type="entry name" value="ACETYL-COA DECARBONYLASE_SYNTHASE COMPLEX SUBUNIT GAMMA"/>
    <property type="match status" value="1"/>
</dbReference>
<name>C0GF46_DETAL</name>
<keyword evidence="4 7" id="KW-0411">Iron-sulfur</keyword>
<dbReference type="InterPro" id="IPR011005">
    <property type="entry name" value="Dihydropteroate_synth-like_sf"/>
</dbReference>
<dbReference type="Gene3D" id="3.40.50.11600">
    <property type="match status" value="1"/>
</dbReference>
<keyword evidence="10" id="KW-1185">Reference proteome</keyword>
<gene>
    <name evidence="9" type="ORF">DealDRAFT_1105</name>
</gene>
<feature type="binding site" evidence="6">
    <location>
        <begin position="367"/>
        <end position="370"/>
    </location>
    <ligand>
        <name>5-methoxybenzimidazolylcob(I)amide</name>
        <dbReference type="ChEBI" id="CHEBI:157765"/>
    </ligand>
</feature>
<dbReference type="InterPro" id="IPR016218">
    <property type="entry name" value="AcylCoA_decarb/synth_gsu"/>
</dbReference>
<dbReference type="GO" id="GO:0008168">
    <property type="term" value="F:methyltransferase activity"/>
    <property type="evidence" value="ECO:0007669"/>
    <property type="project" value="InterPro"/>
</dbReference>
<feature type="domain" description="4Fe-4S" evidence="8">
    <location>
        <begin position="1"/>
        <end position="59"/>
    </location>
</feature>
<keyword evidence="3 7" id="KW-0408">Iron</keyword>
<evidence type="ECO:0000259" key="8">
    <source>
        <dbReference type="PROSITE" id="PS51656"/>
    </source>
</evidence>
<dbReference type="NCBIfam" id="NF003195">
    <property type="entry name" value="PRK04165.1"/>
    <property type="match status" value="1"/>
</dbReference>
<dbReference type="EMBL" id="ACJM01000004">
    <property type="protein sequence ID" value="EEG78228.1"/>
    <property type="molecule type" value="Genomic_DNA"/>
</dbReference>
<reference evidence="9 10" key="1">
    <citation type="submission" date="2009-02" db="EMBL/GenBank/DDBJ databases">
        <title>Sequencing of the draft genome and assembly of Dethiobacter alkaliphilus AHT 1.</title>
        <authorList>
            <consortium name="US DOE Joint Genome Institute (JGI-PGF)"/>
            <person name="Lucas S."/>
            <person name="Copeland A."/>
            <person name="Lapidus A."/>
            <person name="Glavina del Rio T."/>
            <person name="Dalin E."/>
            <person name="Tice H."/>
            <person name="Bruce D."/>
            <person name="Goodwin L."/>
            <person name="Pitluck S."/>
            <person name="Larimer F."/>
            <person name="Land M.L."/>
            <person name="Hauser L."/>
            <person name="Muyzer G."/>
        </authorList>
    </citation>
    <scope>NUCLEOTIDE SEQUENCE [LARGE SCALE GENOMIC DNA]</scope>
    <source>
        <strain evidence="9 10">AHT 1</strain>
    </source>
</reference>
<dbReference type="OrthoDB" id="140437at2"/>
<evidence type="ECO:0000256" key="3">
    <source>
        <dbReference type="ARBA" id="ARBA00023004"/>
    </source>
</evidence>
<feature type="binding site" evidence="7">
    <location>
        <position position="42"/>
    </location>
    <ligand>
        <name>[4Fe-4S] cluster</name>
        <dbReference type="ChEBI" id="CHEBI:49883"/>
    </ligand>
</feature>
<evidence type="ECO:0000256" key="5">
    <source>
        <dbReference type="ARBA" id="ARBA00023285"/>
    </source>
</evidence>
<dbReference type="PIRSF" id="PIRSF000376">
    <property type="entry name" value="AcCoA_decarb_gamma"/>
    <property type="match status" value="1"/>
</dbReference>
<keyword evidence="5" id="KW-0170">Cobalt</keyword>
<feature type="binding site" evidence="7">
    <location>
        <position position="20"/>
    </location>
    <ligand>
        <name>[4Fe-4S] cluster</name>
        <dbReference type="ChEBI" id="CHEBI:49883"/>
    </ligand>
</feature>
<sequence length="443" mass="47612">MGLTGLEIFKQLPKTNTGDCGFPTCLAFAMALAAGKTSLDKCPHVSEEAKEALGAAAAPPIKLVKVGTGDHAVEMGDETELFRHDKRFYHPTALAVLIEDTEDVAARVAAFDELEFDRVGLHFVTDMVALQCTSGDGAKFKAAAEAVAAGTQKPFVLICEDVAAMETAATAVADKKPLLYAATNDNYEAMTELAKKLECPLAVKGNGLADLADLVEKITKLGYKELVLDSGNRETSQVLADLTQIRRSAVRKRFRPFGYPAMAFTTKDDPMEEVVQAGVYLSKYAGMIVLKASKKEEILPLVSWRQNLFTDPQKPIQVEAKAVAVGDVTPDSPVYITTNFSLTYYIVEGEVEGSKVPAWIVPVNTDGISVLTAWAAGKLTGDSINKALKENDMESKVNHKTLVLPGYVAVLSGSTEEETGWKVIVGPREAAGIGKFAKDNFGK</sequence>
<keyword evidence="1 7" id="KW-0004">4Fe-4S</keyword>
<evidence type="ECO:0000313" key="9">
    <source>
        <dbReference type="EMBL" id="EEG78228.1"/>
    </source>
</evidence>
<accession>C0GF46</accession>
<dbReference type="STRING" id="555088.DealDRAFT_1105"/>
<feature type="binding site" evidence="6">
    <location>
        <position position="337"/>
    </location>
    <ligand>
        <name>5-methoxybenzimidazolylcob(I)amide</name>
        <dbReference type="ChEBI" id="CHEBI:157765"/>
    </ligand>
</feature>
<dbReference type="InterPro" id="IPR051069">
    <property type="entry name" value="ACDS_complex_subunit"/>
</dbReference>
<dbReference type="PROSITE" id="PS51656">
    <property type="entry name" value="4FE4S"/>
    <property type="match status" value="1"/>
</dbReference>
<evidence type="ECO:0000256" key="2">
    <source>
        <dbReference type="ARBA" id="ARBA00022723"/>
    </source>
</evidence>
<protein>
    <submittedName>
        <fullName evidence="9">CO dehydrogenase/acetyl-CoA synthase delta subunit, TIM barrel</fullName>
    </submittedName>
</protein>
<evidence type="ECO:0000256" key="1">
    <source>
        <dbReference type="ARBA" id="ARBA00022485"/>
    </source>
</evidence>
<dbReference type="RefSeq" id="WP_008515609.1">
    <property type="nucleotide sequence ID" value="NZ_ACJM01000004.1"/>
</dbReference>
<organism evidence="9 10">
    <name type="scientific">Dethiobacter alkaliphilus AHT 1</name>
    <dbReference type="NCBI Taxonomy" id="555088"/>
    <lineage>
        <taxon>Bacteria</taxon>
        <taxon>Bacillati</taxon>
        <taxon>Bacillota</taxon>
        <taxon>Dethiobacteria</taxon>
        <taxon>Dethiobacterales</taxon>
        <taxon>Dethiobacteraceae</taxon>
        <taxon>Dethiobacter</taxon>
    </lineage>
</organism>
<dbReference type="Gene3D" id="3.20.20.20">
    <property type="entry name" value="Dihydropteroate synthase-like"/>
    <property type="match status" value="1"/>
</dbReference>
<dbReference type="Pfam" id="PF04060">
    <property type="entry name" value="FeS"/>
    <property type="match status" value="1"/>
</dbReference>
<dbReference type="GO" id="GO:0005506">
    <property type="term" value="F:iron ion binding"/>
    <property type="evidence" value="ECO:0007669"/>
    <property type="project" value="InterPro"/>
</dbReference>
<dbReference type="eggNOG" id="COG1456">
    <property type="taxonomic scope" value="Bacteria"/>
</dbReference>
<evidence type="ECO:0000256" key="4">
    <source>
        <dbReference type="ARBA" id="ARBA00023014"/>
    </source>
</evidence>
<dbReference type="GO" id="GO:0046356">
    <property type="term" value="P:acetyl-CoA catabolic process"/>
    <property type="evidence" value="ECO:0007669"/>
    <property type="project" value="InterPro"/>
</dbReference>